<feature type="domain" description="HTH lysR-type" evidence="5">
    <location>
        <begin position="1"/>
        <end position="58"/>
    </location>
</feature>
<dbReference type="Proteomes" id="UP001596020">
    <property type="component" value="Unassembled WGS sequence"/>
</dbReference>
<evidence type="ECO:0000313" key="6">
    <source>
        <dbReference type="EMBL" id="MFC4665196.1"/>
    </source>
</evidence>
<organism evidence="6 7">
    <name type="scientific">Falsiporphyromonas endometrii</name>
    <dbReference type="NCBI Taxonomy" id="1387297"/>
    <lineage>
        <taxon>Bacteria</taxon>
        <taxon>Pseudomonadati</taxon>
        <taxon>Bacteroidota</taxon>
        <taxon>Bacteroidia</taxon>
        <taxon>Bacteroidales</taxon>
        <taxon>Porphyromonadaceae</taxon>
        <taxon>Falsiporphyromonas</taxon>
    </lineage>
</organism>
<evidence type="ECO:0000256" key="2">
    <source>
        <dbReference type="ARBA" id="ARBA00023015"/>
    </source>
</evidence>
<dbReference type="InterPro" id="IPR036390">
    <property type="entry name" value="WH_DNA-bd_sf"/>
</dbReference>
<dbReference type="Gene3D" id="3.40.190.10">
    <property type="entry name" value="Periplasmic binding protein-like II"/>
    <property type="match status" value="2"/>
</dbReference>
<dbReference type="PANTHER" id="PTHR30419:SF29">
    <property type="entry name" value="LYSR-FAMILY TRANSCRIPTIONAL REGULATOR"/>
    <property type="match status" value="1"/>
</dbReference>
<dbReference type="InterPro" id="IPR050950">
    <property type="entry name" value="HTH-type_LysR_regulators"/>
</dbReference>
<dbReference type="Pfam" id="PF03466">
    <property type="entry name" value="LysR_substrate"/>
    <property type="match status" value="1"/>
</dbReference>
<dbReference type="InterPro" id="IPR036388">
    <property type="entry name" value="WH-like_DNA-bd_sf"/>
</dbReference>
<dbReference type="PRINTS" id="PR00039">
    <property type="entry name" value="HTHLYSR"/>
</dbReference>
<dbReference type="CDD" id="cd08411">
    <property type="entry name" value="PBP2_OxyR"/>
    <property type="match status" value="1"/>
</dbReference>
<comment type="similarity">
    <text evidence="1">Belongs to the LysR transcriptional regulatory family.</text>
</comment>
<dbReference type="PROSITE" id="PS50931">
    <property type="entry name" value="HTH_LYSR"/>
    <property type="match status" value="1"/>
</dbReference>
<dbReference type="SUPFAM" id="SSF46785">
    <property type="entry name" value="Winged helix' DNA-binding domain"/>
    <property type="match status" value="1"/>
</dbReference>
<keyword evidence="4" id="KW-0804">Transcription</keyword>
<dbReference type="SUPFAM" id="SSF53850">
    <property type="entry name" value="Periplasmic binding protein-like II"/>
    <property type="match status" value="1"/>
</dbReference>
<dbReference type="Pfam" id="PF00126">
    <property type="entry name" value="HTH_1"/>
    <property type="match status" value="1"/>
</dbReference>
<evidence type="ECO:0000313" key="7">
    <source>
        <dbReference type="Proteomes" id="UP001596020"/>
    </source>
</evidence>
<evidence type="ECO:0000256" key="1">
    <source>
        <dbReference type="ARBA" id="ARBA00009437"/>
    </source>
</evidence>
<accession>A0ABV9K5M2</accession>
<keyword evidence="2" id="KW-0805">Transcription regulation</keyword>
<keyword evidence="3" id="KW-0238">DNA-binding</keyword>
<dbReference type="Gene3D" id="1.10.10.10">
    <property type="entry name" value="Winged helix-like DNA-binding domain superfamily/Winged helix DNA-binding domain"/>
    <property type="match status" value="1"/>
</dbReference>
<dbReference type="InterPro" id="IPR005119">
    <property type="entry name" value="LysR_subst-bd"/>
</dbReference>
<protein>
    <submittedName>
        <fullName evidence="6">LysR substrate-binding domain-containing protein</fullName>
    </submittedName>
</protein>
<dbReference type="RefSeq" id="WP_380077115.1">
    <property type="nucleotide sequence ID" value="NZ_JBHSGO010000011.1"/>
</dbReference>
<evidence type="ECO:0000256" key="3">
    <source>
        <dbReference type="ARBA" id="ARBA00023125"/>
    </source>
</evidence>
<keyword evidence="7" id="KW-1185">Reference proteome</keyword>
<evidence type="ECO:0000259" key="5">
    <source>
        <dbReference type="PROSITE" id="PS50931"/>
    </source>
</evidence>
<sequence length="308" mass="35174">MNIQQLEYIIALDKHRHFAKAAEDCNVTQPTLSTMVKKFELELGVDLFQRNRSAVIPTEIGVLIIDQAKRVISESRKIQAIVVEEENSMSGRIRMALLPTIAPYLMPVISDMLTKALPKVEFDFSELLTSQCLQALSDNSIDIAIIASKSEMDDLKEIPLYYEQFLGYVSKNEALFEQTSIRTNEVDGERLWLLDEGHCFRDQLVKFCNLKSFVNKHNTYRHGSMATFMSMVETGQGVTFIPELAYPRLSDAQKELVRPFAIPRPSREINLCYRGDFVRQHILNAIAETIKKAVPEEMLQLRKGDQLV</sequence>
<evidence type="ECO:0000256" key="4">
    <source>
        <dbReference type="ARBA" id="ARBA00023163"/>
    </source>
</evidence>
<proteinExistence type="inferred from homology"/>
<name>A0ABV9K5M2_9PORP</name>
<dbReference type="EMBL" id="JBHSGO010000011">
    <property type="protein sequence ID" value="MFC4665196.1"/>
    <property type="molecule type" value="Genomic_DNA"/>
</dbReference>
<reference evidence="7" key="1">
    <citation type="journal article" date="2019" name="Int. J. Syst. Evol. Microbiol.">
        <title>The Global Catalogue of Microorganisms (GCM) 10K type strain sequencing project: providing services to taxonomists for standard genome sequencing and annotation.</title>
        <authorList>
            <consortium name="The Broad Institute Genomics Platform"/>
            <consortium name="The Broad Institute Genome Sequencing Center for Infectious Disease"/>
            <person name="Wu L."/>
            <person name="Ma J."/>
        </authorList>
    </citation>
    <scope>NUCLEOTIDE SEQUENCE [LARGE SCALE GENOMIC DNA]</scope>
    <source>
        <strain evidence="7">CGMCC 4.7357</strain>
    </source>
</reference>
<dbReference type="InterPro" id="IPR000847">
    <property type="entry name" value="LysR_HTH_N"/>
</dbReference>
<gene>
    <name evidence="6" type="ORF">ACFO3G_00925</name>
</gene>
<dbReference type="PANTHER" id="PTHR30419">
    <property type="entry name" value="HTH-TYPE TRANSCRIPTIONAL REGULATOR YBHD"/>
    <property type="match status" value="1"/>
</dbReference>
<comment type="caution">
    <text evidence="6">The sequence shown here is derived from an EMBL/GenBank/DDBJ whole genome shotgun (WGS) entry which is preliminary data.</text>
</comment>